<gene>
    <name evidence="2" type="ORF">G5V65_13935</name>
</gene>
<sequence>MRAVLDACVLFPPVLRDLLLGMAEAGLYEPKWSERILEEWARATVKLGPAAEAQARGVAVLMREVFPRAMVAAAPGVEARLVLPDPNDTHVLAVAIACGADAIVTFNAADFPRHVLAAEGVARRDPDGFLWELWSGDPGRAGAVIARVHARAEEMAGGTVSLKALLKRASLPRLAKAVTQDGSRAG</sequence>
<keyword evidence="3" id="KW-1185">Reference proteome</keyword>
<dbReference type="InterPro" id="IPR029060">
    <property type="entry name" value="PIN-like_dom_sf"/>
</dbReference>
<evidence type="ECO:0000313" key="3">
    <source>
        <dbReference type="Proteomes" id="UP000474758"/>
    </source>
</evidence>
<dbReference type="AlphaFoldDB" id="A0A6M1TPD3"/>
<dbReference type="InterPro" id="IPR002716">
    <property type="entry name" value="PIN_dom"/>
</dbReference>
<accession>A0A6M1TPD3</accession>
<evidence type="ECO:0000259" key="1">
    <source>
        <dbReference type="Pfam" id="PF13470"/>
    </source>
</evidence>
<reference evidence="2 3" key="1">
    <citation type="submission" date="2020-02" db="EMBL/GenBank/DDBJ databases">
        <title>Rhodobacter translucens sp. nov., a novel bacterium isolated from activated sludge.</title>
        <authorList>
            <person name="Liu J."/>
        </authorList>
    </citation>
    <scope>NUCLEOTIDE SEQUENCE [LARGE SCALE GENOMIC DNA]</scope>
    <source>
        <strain evidence="2 3">HX-7-19</strain>
    </source>
</reference>
<dbReference type="Proteomes" id="UP000474758">
    <property type="component" value="Unassembled WGS sequence"/>
</dbReference>
<comment type="caution">
    <text evidence="2">The sequence shown here is derived from an EMBL/GenBank/DDBJ whole genome shotgun (WGS) entry which is preliminary data.</text>
</comment>
<protein>
    <submittedName>
        <fullName evidence="2">PIN domain-containing protein</fullName>
    </submittedName>
</protein>
<organism evidence="2 3">
    <name type="scientific">Paragemmobacter kunshanensis</name>
    <dbReference type="NCBI Taxonomy" id="2583234"/>
    <lineage>
        <taxon>Bacteria</taxon>
        <taxon>Pseudomonadati</taxon>
        <taxon>Pseudomonadota</taxon>
        <taxon>Alphaproteobacteria</taxon>
        <taxon>Rhodobacterales</taxon>
        <taxon>Paracoccaceae</taxon>
        <taxon>Paragemmobacter</taxon>
    </lineage>
</organism>
<dbReference type="SUPFAM" id="SSF88723">
    <property type="entry name" value="PIN domain-like"/>
    <property type="match status" value="1"/>
</dbReference>
<dbReference type="Pfam" id="PF13470">
    <property type="entry name" value="PIN_3"/>
    <property type="match status" value="1"/>
</dbReference>
<dbReference type="EMBL" id="JAALFE010000013">
    <property type="protein sequence ID" value="NGQ91999.1"/>
    <property type="molecule type" value="Genomic_DNA"/>
</dbReference>
<dbReference type="NCBIfam" id="NF046100">
    <property type="entry name" value="RSP_2648_fam_PIN"/>
    <property type="match status" value="1"/>
</dbReference>
<name>A0A6M1TPD3_9RHOB</name>
<proteinExistence type="predicted"/>
<feature type="domain" description="PIN" evidence="1">
    <location>
        <begin position="2"/>
        <end position="108"/>
    </location>
</feature>
<evidence type="ECO:0000313" key="2">
    <source>
        <dbReference type="EMBL" id="NGQ91999.1"/>
    </source>
</evidence>
<dbReference type="RefSeq" id="WP_165051169.1">
    <property type="nucleotide sequence ID" value="NZ_JAALFE010000013.1"/>
</dbReference>